<comment type="caution">
    <text evidence="1">The sequence shown here is derived from an EMBL/GenBank/DDBJ whole genome shotgun (WGS) entry which is preliminary data.</text>
</comment>
<reference evidence="1" key="1">
    <citation type="submission" date="2021-05" db="EMBL/GenBank/DDBJ databases">
        <authorList>
            <person name="Pietrasiak N."/>
            <person name="Ward R."/>
            <person name="Stajich J.E."/>
            <person name="Kurbessoian T."/>
        </authorList>
    </citation>
    <scope>NUCLEOTIDE SEQUENCE</scope>
    <source>
        <strain evidence="1">GSE-NOS-MK-12-04C</strain>
    </source>
</reference>
<sequence length="53" mass="5760">MAIVWLDSGIIGLIANPHKQGEAEACERWLLGLAAKGFILSLPHYAIMKLGEI</sequence>
<reference evidence="1" key="2">
    <citation type="journal article" date="2022" name="Microbiol. Resour. Announc.">
        <title>Metagenome Sequencing to Explore Phylogenomics of Terrestrial Cyanobacteria.</title>
        <authorList>
            <person name="Ward R.D."/>
            <person name="Stajich J.E."/>
            <person name="Johansen J.R."/>
            <person name="Huntemann M."/>
            <person name="Clum A."/>
            <person name="Foster B."/>
            <person name="Foster B."/>
            <person name="Roux S."/>
            <person name="Palaniappan K."/>
            <person name="Varghese N."/>
            <person name="Mukherjee S."/>
            <person name="Reddy T.B.K."/>
            <person name="Daum C."/>
            <person name="Copeland A."/>
            <person name="Chen I.A."/>
            <person name="Ivanova N.N."/>
            <person name="Kyrpides N.C."/>
            <person name="Shapiro N."/>
            <person name="Eloe-Fadrosh E.A."/>
            <person name="Pietrasiak N."/>
        </authorList>
    </citation>
    <scope>NUCLEOTIDE SEQUENCE</scope>
    <source>
        <strain evidence="1">GSE-NOS-MK-12-04C</strain>
    </source>
</reference>
<proteinExistence type="predicted"/>
<organism evidence="1 2">
    <name type="scientific">Cyanomargarita calcarea GSE-NOS-MK-12-04C</name>
    <dbReference type="NCBI Taxonomy" id="2839659"/>
    <lineage>
        <taxon>Bacteria</taxon>
        <taxon>Bacillati</taxon>
        <taxon>Cyanobacteriota</taxon>
        <taxon>Cyanophyceae</taxon>
        <taxon>Nostocales</taxon>
        <taxon>Cyanomargaritaceae</taxon>
        <taxon>Cyanomargarita</taxon>
    </lineage>
</organism>
<gene>
    <name evidence="1" type="ORF">KME60_12305</name>
</gene>
<evidence type="ECO:0000313" key="1">
    <source>
        <dbReference type="EMBL" id="MBW4668171.1"/>
    </source>
</evidence>
<dbReference type="EMBL" id="JAHHGZ010000011">
    <property type="protein sequence ID" value="MBW4668171.1"/>
    <property type="molecule type" value="Genomic_DNA"/>
</dbReference>
<accession>A0A951UT74</accession>
<dbReference type="AlphaFoldDB" id="A0A951UT74"/>
<protein>
    <submittedName>
        <fullName evidence="1">Uncharacterized protein</fullName>
    </submittedName>
</protein>
<name>A0A951UT74_9CYAN</name>
<evidence type="ECO:0000313" key="2">
    <source>
        <dbReference type="Proteomes" id="UP000729701"/>
    </source>
</evidence>
<dbReference type="Proteomes" id="UP000729701">
    <property type="component" value="Unassembled WGS sequence"/>
</dbReference>